<organism evidence="3 4">
    <name type="scientific">Roridomyces roridus</name>
    <dbReference type="NCBI Taxonomy" id="1738132"/>
    <lineage>
        <taxon>Eukaryota</taxon>
        <taxon>Fungi</taxon>
        <taxon>Dikarya</taxon>
        <taxon>Basidiomycota</taxon>
        <taxon>Agaricomycotina</taxon>
        <taxon>Agaricomycetes</taxon>
        <taxon>Agaricomycetidae</taxon>
        <taxon>Agaricales</taxon>
        <taxon>Marasmiineae</taxon>
        <taxon>Mycenaceae</taxon>
        <taxon>Roridomyces</taxon>
    </lineage>
</organism>
<evidence type="ECO:0000313" key="4">
    <source>
        <dbReference type="Proteomes" id="UP001221142"/>
    </source>
</evidence>
<name>A0AAD7FWD5_9AGAR</name>
<evidence type="ECO:0000259" key="2">
    <source>
        <dbReference type="Pfam" id="PF20152"/>
    </source>
</evidence>
<dbReference type="InterPro" id="IPR045339">
    <property type="entry name" value="DUF6534"/>
</dbReference>
<keyword evidence="1" id="KW-0472">Membrane</keyword>
<keyword evidence="4" id="KW-1185">Reference proteome</keyword>
<reference evidence="3" key="1">
    <citation type="submission" date="2023-03" db="EMBL/GenBank/DDBJ databases">
        <title>Massive genome expansion in bonnet fungi (Mycena s.s.) driven by repeated elements and novel gene families across ecological guilds.</title>
        <authorList>
            <consortium name="Lawrence Berkeley National Laboratory"/>
            <person name="Harder C.B."/>
            <person name="Miyauchi S."/>
            <person name="Viragh M."/>
            <person name="Kuo A."/>
            <person name="Thoen E."/>
            <person name="Andreopoulos B."/>
            <person name="Lu D."/>
            <person name="Skrede I."/>
            <person name="Drula E."/>
            <person name="Henrissat B."/>
            <person name="Morin E."/>
            <person name="Kohler A."/>
            <person name="Barry K."/>
            <person name="LaButti K."/>
            <person name="Morin E."/>
            <person name="Salamov A."/>
            <person name="Lipzen A."/>
            <person name="Mereny Z."/>
            <person name="Hegedus B."/>
            <person name="Baldrian P."/>
            <person name="Stursova M."/>
            <person name="Weitz H."/>
            <person name="Taylor A."/>
            <person name="Grigoriev I.V."/>
            <person name="Nagy L.G."/>
            <person name="Martin F."/>
            <person name="Kauserud H."/>
        </authorList>
    </citation>
    <scope>NUCLEOTIDE SEQUENCE</scope>
    <source>
        <strain evidence="3">9284</strain>
    </source>
</reference>
<feature type="transmembrane region" description="Helical" evidence="1">
    <location>
        <begin position="95"/>
        <end position="114"/>
    </location>
</feature>
<keyword evidence="1" id="KW-0812">Transmembrane</keyword>
<evidence type="ECO:0000256" key="1">
    <source>
        <dbReference type="SAM" id="Phobius"/>
    </source>
</evidence>
<proteinExistence type="predicted"/>
<feature type="transmembrane region" description="Helical" evidence="1">
    <location>
        <begin position="164"/>
        <end position="185"/>
    </location>
</feature>
<feature type="transmembrane region" description="Helical" evidence="1">
    <location>
        <begin position="121"/>
        <end position="144"/>
    </location>
</feature>
<feature type="transmembrane region" description="Helical" evidence="1">
    <location>
        <begin position="16"/>
        <end position="39"/>
    </location>
</feature>
<feature type="transmembrane region" description="Helical" evidence="1">
    <location>
        <begin position="51"/>
        <end position="75"/>
    </location>
</feature>
<dbReference type="Pfam" id="PF20152">
    <property type="entry name" value="DUF6534"/>
    <property type="match status" value="1"/>
</dbReference>
<sequence>MSAVPNGVDISSKANAMFVGVMLAPVLSGITISQSWTYYNSNKDGWMLRSFVGLLFAMDMTETVLTSGMAHEYLITNFGNLEGLTRLPITTMVEVAINVVLVMLVELFFAYRVYLLTRQIVLPMLIALFGVAGLVAGICIVVNISRSLAVSGLASNSMKIEVSLANGFEAVSDLLATFALSSAFMKGRGRVLKPTTNVLNRLLRFTIARGGLVTFAQFLTLALYVAWPTKLYWMPIHFVEGKLCVITMLVMYESIPPKHLQD</sequence>
<dbReference type="EMBL" id="JARKIF010000002">
    <property type="protein sequence ID" value="KAJ7646864.1"/>
    <property type="molecule type" value="Genomic_DNA"/>
</dbReference>
<feature type="domain" description="DUF6534" evidence="2">
    <location>
        <begin position="170"/>
        <end position="251"/>
    </location>
</feature>
<comment type="caution">
    <text evidence="3">The sequence shown here is derived from an EMBL/GenBank/DDBJ whole genome shotgun (WGS) entry which is preliminary data.</text>
</comment>
<protein>
    <recommendedName>
        <fullName evidence="2">DUF6534 domain-containing protein</fullName>
    </recommendedName>
</protein>
<dbReference type="PANTHER" id="PTHR40465">
    <property type="entry name" value="CHROMOSOME 1, WHOLE GENOME SHOTGUN SEQUENCE"/>
    <property type="match status" value="1"/>
</dbReference>
<dbReference type="AlphaFoldDB" id="A0AAD7FWD5"/>
<dbReference type="Proteomes" id="UP001221142">
    <property type="component" value="Unassembled WGS sequence"/>
</dbReference>
<keyword evidence="1" id="KW-1133">Transmembrane helix</keyword>
<accession>A0AAD7FWD5</accession>
<dbReference type="PANTHER" id="PTHR40465:SF1">
    <property type="entry name" value="DUF6534 DOMAIN-CONTAINING PROTEIN"/>
    <property type="match status" value="1"/>
</dbReference>
<evidence type="ECO:0000313" key="3">
    <source>
        <dbReference type="EMBL" id="KAJ7646864.1"/>
    </source>
</evidence>
<gene>
    <name evidence="3" type="ORF">FB45DRAFT_891659</name>
</gene>
<feature type="transmembrane region" description="Helical" evidence="1">
    <location>
        <begin position="206"/>
        <end position="226"/>
    </location>
</feature>